<dbReference type="Proteomes" id="UP000037836">
    <property type="component" value="Unassembled WGS sequence"/>
</dbReference>
<reference evidence="1 2" key="1">
    <citation type="submission" date="2015-10" db="EMBL/GenBank/DDBJ databases">
        <title>Comparative genomics and high-throughput reverse genetic screens identify a new phytobacterial MAMP and an Arabidopsis receptor required for immune elicitation.</title>
        <authorList>
            <person name="Mott G.A."/>
            <person name="Thakur S."/>
            <person name="Wang P.W."/>
            <person name="Desveaux D."/>
            <person name="Guttman D.S."/>
        </authorList>
    </citation>
    <scope>NUCLEOTIDE SEQUENCE [LARGE SCALE GENOMIC DNA]</scope>
    <source>
        <strain evidence="1 2">BR1</strain>
    </source>
</reference>
<gene>
    <name evidence="1" type="ORF">AC496_0002</name>
</gene>
<dbReference type="EMBL" id="LGLO01000006">
    <property type="protein sequence ID" value="KPC47578.1"/>
    <property type="molecule type" value="Genomic_DNA"/>
</dbReference>
<evidence type="ECO:0000313" key="2">
    <source>
        <dbReference type="Proteomes" id="UP000037836"/>
    </source>
</evidence>
<proteinExistence type="predicted"/>
<evidence type="ECO:0000313" key="1">
    <source>
        <dbReference type="EMBL" id="KPC47578.1"/>
    </source>
</evidence>
<protein>
    <submittedName>
        <fullName evidence="1">Uncharacterized protein</fullName>
    </submittedName>
</protein>
<accession>A0ABR5LH70</accession>
<organism evidence="1 2">
    <name type="scientific">Pseudomonas savastanoi pv. glycinea</name>
    <name type="common">Pseudomonas syringae pv. glycinea</name>
    <dbReference type="NCBI Taxonomy" id="318"/>
    <lineage>
        <taxon>Bacteria</taxon>
        <taxon>Pseudomonadati</taxon>
        <taxon>Pseudomonadota</taxon>
        <taxon>Gammaproteobacteria</taxon>
        <taxon>Pseudomonadales</taxon>
        <taxon>Pseudomonadaceae</taxon>
        <taxon>Pseudomonas</taxon>
    </lineage>
</organism>
<name>A0ABR5LH70_PSESG</name>
<sequence length="632" mass="71004">MLERRGFRCQRHKLAFSQGDVSLLQVFQQHPPRHAVDGQMMNHQQQTLLALRQVDQQRPQQRTVFQVKTALRLVGQFRQALNAVQLMNPQQVASVQRAECGLPLAVLLGETQTQRVVLFDQRGQCSLKVDCIQRLQGLEHQRLIPVLTLWDILFKKTCLNRQQRQRATDLFDRGSWFLLDQFCHRGQLADGLLFEQLLGAELDALALGASDDLQAEDRIAAQLEEVVSAADLLQFQYVRPHGGELFLDLANWRGVALFDHAGFRQGALVELAVGGHGQPVQQHDLRGHQVFGQARSQLLAQAVDTEARTGRRNAVRHQLQACFVAFQRLRQHHGFGDVFQGLQQLADFPRLDPVTADFHLIIRAPQVLQHAVHPARAVTRTVQALTLGVRVRHEAFGGHRRTAQIALRQALTAQIQLACHTLGNRVEIGVQHPRFAIGQWLTDRHTAASVNALGDFMGEDADRGFRRAVVVDDPAARFERADLLDQRPGTGLATQNQQLARQHVGRVGGLQQPLQMAGYDFQHCNLMLGHVTGEAIRVERLLMRQQMQRAPRRQRTKQQGMAQVCGDSRHHRHARPVIQRQALKHALHVVGQRAVADHHALRLPGGAGGVDDVRRLFGDDTHIKRTAIHLGP</sequence>
<comment type="caution">
    <text evidence="1">The sequence shown here is derived from an EMBL/GenBank/DDBJ whole genome shotgun (WGS) entry which is preliminary data.</text>
</comment>
<keyword evidence="2" id="KW-1185">Reference proteome</keyword>